<accession>K1UHZ0</accession>
<feature type="domain" description="DUF2264" evidence="1">
    <location>
        <begin position="2"/>
        <end position="38"/>
    </location>
</feature>
<dbReference type="AlphaFoldDB" id="K1UHZ0"/>
<protein>
    <recommendedName>
        <fullName evidence="1">DUF2264 domain-containing protein</fullName>
    </recommendedName>
</protein>
<evidence type="ECO:0000259" key="1">
    <source>
        <dbReference type="Pfam" id="PF10022"/>
    </source>
</evidence>
<dbReference type="EMBL" id="AJWZ01002380">
    <property type="protein sequence ID" value="EKC71121.1"/>
    <property type="molecule type" value="Genomic_DNA"/>
</dbReference>
<evidence type="ECO:0000313" key="2">
    <source>
        <dbReference type="EMBL" id="EKC71121.1"/>
    </source>
</evidence>
<reference evidence="2" key="1">
    <citation type="journal article" date="2013" name="Environ. Microbiol.">
        <title>Microbiota from the distal guts of lean and obese adolescents exhibit partial functional redundancy besides clear differences in community structure.</title>
        <authorList>
            <person name="Ferrer M."/>
            <person name="Ruiz A."/>
            <person name="Lanza F."/>
            <person name="Haange S.B."/>
            <person name="Oberbach A."/>
            <person name="Till H."/>
            <person name="Bargiela R."/>
            <person name="Campoy C."/>
            <person name="Segura M.T."/>
            <person name="Richter M."/>
            <person name="von Bergen M."/>
            <person name="Seifert J."/>
            <person name="Suarez A."/>
        </authorList>
    </citation>
    <scope>NUCLEOTIDE SEQUENCE</scope>
</reference>
<proteinExistence type="predicted"/>
<name>K1UHZ0_9ZZZZ</name>
<organism evidence="2">
    <name type="scientific">human gut metagenome</name>
    <dbReference type="NCBI Taxonomy" id="408170"/>
    <lineage>
        <taxon>unclassified sequences</taxon>
        <taxon>metagenomes</taxon>
        <taxon>organismal metagenomes</taxon>
    </lineage>
</organism>
<comment type="caution">
    <text evidence="2">The sequence shown here is derived from an EMBL/GenBank/DDBJ whole genome shotgun (WGS) entry which is preliminary data.</text>
</comment>
<feature type="non-terminal residue" evidence="2">
    <location>
        <position position="1"/>
    </location>
</feature>
<dbReference type="Pfam" id="PF10022">
    <property type="entry name" value="DUF2264"/>
    <property type="match status" value="1"/>
</dbReference>
<sequence>NVADWYTNNGSLYMTTLAFMPLGLPADHPFWTDAAQPWTQVKAWNNQQFPKDHQWKDDIVTKDKW</sequence>
<dbReference type="InterPro" id="IPR049349">
    <property type="entry name" value="DUF2264_N"/>
</dbReference>
<gene>
    <name evidence="2" type="ORF">OBE_03554</name>
</gene>